<keyword evidence="5 8" id="KW-0812">Transmembrane</keyword>
<feature type="domain" description="Major facilitator superfamily (MFS) profile" evidence="9">
    <location>
        <begin position="1"/>
        <end position="431"/>
    </location>
</feature>
<organism evidence="10 11">
    <name type="scientific">Drosophila rubida</name>
    <dbReference type="NCBI Taxonomy" id="30044"/>
    <lineage>
        <taxon>Eukaryota</taxon>
        <taxon>Metazoa</taxon>
        <taxon>Ecdysozoa</taxon>
        <taxon>Arthropoda</taxon>
        <taxon>Hexapoda</taxon>
        <taxon>Insecta</taxon>
        <taxon>Pterygota</taxon>
        <taxon>Neoptera</taxon>
        <taxon>Endopterygota</taxon>
        <taxon>Diptera</taxon>
        <taxon>Brachycera</taxon>
        <taxon>Muscomorpha</taxon>
        <taxon>Ephydroidea</taxon>
        <taxon>Drosophilidae</taxon>
        <taxon>Drosophila</taxon>
    </lineage>
</organism>
<dbReference type="PANTHER" id="PTHR48021">
    <property type="match status" value="1"/>
</dbReference>
<evidence type="ECO:0000256" key="7">
    <source>
        <dbReference type="ARBA" id="ARBA00023136"/>
    </source>
</evidence>
<evidence type="ECO:0000256" key="2">
    <source>
        <dbReference type="ARBA" id="ARBA00022448"/>
    </source>
</evidence>
<feature type="transmembrane region" description="Helical" evidence="8">
    <location>
        <begin position="64"/>
        <end position="84"/>
    </location>
</feature>
<dbReference type="AlphaFoldDB" id="A0AAD4JVL6"/>
<feature type="transmembrane region" description="Helical" evidence="8">
    <location>
        <begin position="407"/>
        <end position="427"/>
    </location>
</feature>
<evidence type="ECO:0000256" key="1">
    <source>
        <dbReference type="ARBA" id="ARBA00004651"/>
    </source>
</evidence>
<dbReference type="Pfam" id="PF00083">
    <property type="entry name" value="Sugar_tr"/>
    <property type="match status" value="1"/>
</dbReference>
<evidence type="ECO:0000256" key="8">
    <source>
        <dbReference type="SAM" id="Phobius"/>
    </source>
</evidence>
<evidence type="ECO:0000259" key="9">
    <source>
        <dbReference type="PROSITE" id="PS50850"/>
    </source>
</evidence>
<keyword evidence="7 8" id="KW-0472">Membrane</keyword>
<dbReference type="GO" id="GO:0005886">
    <property type="term" value="C:plasma membrane"/>
    <property type="evidence" value="ECO:0007669"/>
    <property type="project" value="UniProtKB-SubCell"/>
</dbReference>
<evidence type="ECO:0000256" key="6">
    <source>
        <dbReference type="ARBA" id="ARBA00022989"/>
    </source>
</evidence>
<dbReference type="InterPro" id="IPR005828">
    <property type="entry name" value="MFS_sugar_transport-like"/>
</dbReference>
<proteinExistence type="predicted"/>
<feature type="transmembrane region" description="Helical" evidence="8">
    <location>
        <begin position="90"/>
        <end position="111"/>
    </location>
</feature>
<dbReference type="SUPFAM" id="SSF103473">
    <property type="entry name" value="MFS general substrate transporter"/>
    <property type="match status" value="1"/>
</dbReference>
<feature type="transmembrane region" description="Helical" evidence="8">
    <location>
        <begin position="123"/>
        <end position="142"/>
    </location>
</feature>
<gene>
    <name evidence="10" type="ORF">KR093_008426</name>
</gene>
<dbReference type="EMBL" id="JAJJHW010003409">
    <property type="protein sequence ID" value="KAH8359705.1"/>
    <property type="molecule type" value="Genomic_DNA"/>
</dbReference>
<evidence type="ECO:0000313" key="11">
    <source>
        <dbReference type="Proteomes" id="UP001200034"/>
    </source>
</evidence>
<feature type="transmembrane region" description="Helical" evidence="8">
    <location>
        <begin position="242"/>
        <end position="262"/>
    </location>
</feature>
<dbReference type="Proteomes" id="UP001200034">
    <property type="component" value="Unassembled WGS sequence"/>
</dbReference>
<dbReference type="CDD" id="cd17358">
    <property type="entry name" value="MFS_GLUT6_8_Class3_like"/>
    <property type="match status" value="1"/>
</dbReference>
<comment type="subcellular location">
    <subcellularLocation>
        <location evidence="1">Cell membrane</location>
        <topology evidence="1">Multi-pass membrane protein</topology>
    </subcellularLocation>
</comment>
<dbReference type="PROSITE" id="PS00217">
    <property type="entry name" value="SUGAR_TRANSPORT_2"/>
    <property type="match status" value="1"/>
</dbReference>
<name>A0AAD4JVL6_9MUSC</name>
<feature type="transmembrane region" description="Helical" evidence="8">
    <location>
        <begin position="340"/>
        <end position="366"/>
    </location>
</feature>
<evidence type="ECO:0000256" key="5">
    <source>
        <dbReference type="ARBA" id="ARBA00022692"/>
    </source>
</evidence>
<dbReference type="InterPro" id="IPR036259">
    <property type="entry name" value="MFS_trans_sf"/>
</dbReference>
<keyword evidence="11" id="KW-1185">Reference proteome</keyword>
<dbReference type="InterPro" id="IPR005829">
    <property type="entry name" value="Sugar_transporter_CS"/>
</dbReference>
<feature type="transmembrane region" description="Helical" evidence="8">
    <location>
        <begin position="378"/>
        <end position="401"/>
    </location>
</feature>
<dbReference type="GO" id="GO:0051119">
    <property type="term" value="F:sugar transmembrane transporter activity"/>
    <property type="evidence" value="ECO:0007669"/>
    <property type="project" value="InterPro"/>
</dbReference>
<feature type="transmembrane region" description="Helical" evidence="8">
    <location>
        <begin position="148"/>
        <end position="168"/>
    </location>
</feature>
<comment type="caution">
    <text evidence="10">The sequence shown here is derived from an EMBL/GenBank/DDBJ whole genome shotgun (WGS) entry which is preliminary data.</text>
</comment>
<evidence type="ECO:0000256" key="4">
    <source>
        <dbReference type="ARBA" id="ARBA00022597"/>
    </source>
</evidence>
<accession>A0AAD4JVL6</accession>
<feature type="transmembrane region" description="Helical" evidence="8">
    <location>
        <begin position="37"/>
        <end position="57"/>
    </location>
</feature>
<evidence type="ECO:0000313" key="10">
    <source>
        <dbReference type="EMBL" id="KAH8359705.1"/>
    </source>
</evidence>
<dbReference type="PROSITE" id="PS00216">
    <property type="entry name" value="SUGAR_TRANSPORT_1"/>
    <property type="match status" value="1"/>
</dbReference>
<feature type="transmembrane region" description="Helical" evidence="8">
    <location>
        <begin position="282"/>
        <end position="300"/>
    </location>
</feature>
<keyword evidence="3" id="KW-1003">Cell membrane</keyword>
<keyword evidence="2" id="KW-0813">Transport</keyword>
<dbReference type="InterPro" id="IPR050549">
    <property type="entry name" value="MFS_Trehalose_Transporter"/>
</dbReference>
<protein>
    <recommendedName>
        <fullName evidence="9">Major facilitator superfamily (MFS) profile domain-containing protein</fullName>
    </recommendedName>
</protein>
<evidence type="ECO:0000256" key="3">
    <source>
        <dbReference type="ARBA" id="ARBA00022475"/>
    </source>
</evidence>
<reference evidence="10" key="1">
    <citation type="journal article" date="2021" name="Mol. Ecol. Resour.">
        <title>Phylogenomic analyses of the genus Drosophila reveals genomic signals of climate adaptation.</title>
        <authorList>
            <person name="Li F."/>
            <person name="Rane R.V."/>
            <person name="Luria V."/>
            <person name="Xiong Z."/>
            <person name="Chen J."/>
            <person name="Li Z."/>
            <person name="Catullo R.A."/>
            <person name="Griffin P.C."/>
            <person name="Schiffer M."/>
            <person name="Pearce S."/>
            <person name="Lee S.F."/>
            <person name="McElroy K."/>
            <person name="Stocker A."/>
            <person name="Shirriffs J."/>
            <person name="Cockerell F."/>
            <person name="Coppin C."/>
            <person name="Sgro C.M."/>
            <person name="Karger A."/>
            <person name="Cain J.W."/>
            <person name="Weber J.A."/>
            <person name="Santpere G."/>
            <person name="Kirschner M.W."/>
            <person name="Hoffmann A.A."/>
            <person name="Oakeshott J.G."/>
            <person name="Zhang G."/>
        </authorList>
    </citation>
    <scope>NUCLEOTIDE SEQUENCE</scope>
    <source>
        <strain evidence="10">BGI-SZ-2011g</strain>
    </source>
</reference>
<dbReference type="InterPro" id="IPR020846">
    <property type="entry name" value="MFS_dom"/>
</dbReference>
<dbReference type="Gene3D" id="1.20.1250.20">
    <property type="entry name" value="MFS general substrate transporter like domains"/>
    <property type="match status" value="1"/>
</dbReference>
<dbReference type="PANTHER" id="PTHR48021:SF33">
    <property type="entry name" value="AT22075P-RELATED"/>
    <property type="match status" value="1"/>
</dbReference>
<dbReference type="InterPro" id="IPR044775">
    <property type="entry name" value="MFS_ERD6/Tret1-like"/>
</dbReference>
<dbReference type="FunFam" id="1.20.1250.20:FF:000218">
    <property type="entry name" value="facilitated trehalose transporter Tret1"/>
    <property type="match status" value="1"/>
</dbReference>
<sequence>MTFTHGVGVGWLAPSLPLLGSAESPLDTPISIDQVSWVGSLIGLGALTGNIIFGLLLDRLGRKMCMYLLAVPNMIYWILIYTAQDVTYLYAGRFLAGVSGGGCYVVLPIFVAEISDNNIRGALSSMAMMYVSIGMIVGFSLASYLSYYLMPCIAIAFPVIYLLAIIGLSETPQYLLRQGRDALAEKSFYFYKNLPASSADNESAHHDAAKKEFETFRQQVLSGGVRQDVNWRDFFNWPTLKIFGLNFTLLVSNQLSGSFALFNYTSHIFGQLQTQIEPNTCTIIVGAAQVLGILCAVALVDRLGRRVMLLTSMAGMGLGELGIGLLANLASKEFLAGANWLSLLLMCWVAFIASIGVIPLIFVVVIEQLPAKIRSIGTSICMATLSSFIFVSLKIYPLMIFGPGLAATMYMSAGVCAIGFTILGLFLPETKGKLLTH</sequence>
<keyword evidence="6 8" id="KW-1133">Transmembrane helix</keyword>
<dbReference type="PROSITE" id="PS50850">
    <property type="entry name" value="MFS"/>
    <property type="match status" value="1"/>
</dbReference>
<keyword evidence="4" id="KW-0762">Sugar transport</keyword>
<feature type="transmembrane region" description="Helical" evidence="8">
    <location>
        <begin position="307"/>
        <end position="328"/>
    </location>
</feature>